<dbReference type="EMBL" id="SRLO01000394">
    <property type="protein sequence ID" value="TNN57875.1"/>
    <property type="molecule type" value="Genomic_DNA"/>
</dbReference>
<organism evidence="2 3">
    <name type="scientific">Liparis tanakae</name>
    <name type="common">Tanaka's snailfish</name>
    <dbReference type="NCBI Taxonomy" id="230148"/>
    <lineage>
        <taxon>Eukaryota</taxon>
        <taxon>Metazoa</taxon>
        <taxon>Chordata</taxon>
        <taxon>Craniata</taxon>
        <taxon>Vertebrata</taxon>
        <taxon>Euteleostomi</taxon>
        <taxon>Actinopterygii</taxon>
        <taxon>Neopterygii</taxon>
        <taxon>Teleostei</taxon>
        <taxon>Neoteleostei</taxon>
        <taxon>Acanthomorphata</taxon>
        <taxon>Eupercaria</taxon>
        <taxon>Perciformes</taxon>
        <taxon>Cottioidei</taxon>
        <taxon>Cottales</taxon>
        <taxon>Liparidae</taxon>
        <taxon>Liparis</taxon>
    </lineage>
</organism>
<gene>
    <name evidence="2" type="ORF">EYF80_031874</name>
</gene>
<evidence type="ECO:0000313" key="3">
    <source>
        <dbReference type="Proteomes" id="UP000314294"/>
    </source>
</evidence>
<feature type="region of interest" description="Disordered" evidence="1">
    <location>
        <begin position="1"/>
        <end position="33"/>
    </location>
</feature>
<proteinExistence type="predicted"/>
<dbReference type="Proteomes" id="UP000314294">
    <property type="component" value="Unassembled WGS sequence"/>
</dbReference>
<accession>A0A4Z2GXP3</accession>
<comment type="caution">
    <text evidence="2">The sequence shown here is derived from an EMBL/GenBank/DDBJ whole genome shotgun (WGS) entry which is preliminary data.</text>
</comment>
<name>A0A4Z2GXP3_9TELE</name>
<evidence type="ECO:0000313" key="2">
    <source>
        <dbReference type="EMBL" id="TNN57875.1"/>
    </source>
</evidence>
<dbReference type="AlphaFoldDB" id="A0A4Z2GXP3"/>
<sequence length="94" mass="10055">MSSSPHVSLIVVLDPQSSPESGGGGGEDAAPPSADVAERFIRYNVCVTFKRKDDLNLNALILKAAYEPPPAVATDKKISGYSRLTGQYPKLSHR</sequence>
<evidence type="ECO:0000256" key="1">
    <source>
        <dbReference type="SAM" id="MobiDB-lite"/>
    </source>
</evidence>
<reference evidence="2 3" key="1">
    <citation type="submission" date="2019-03" db="EMBL/GenBank/DDBJ databases">
        <title>First draft genome of Liparis tanakae, snailfish: a comprehensive survey of snailfish specific genes.</title>
        <authorList>
            <person name="Kim W."/>
            <person name="Song I."/>
            <person name="Jeong J.-H."/>
            <person name="Kim D."/>
            <person name="Kim S."/>
            <person name="Ryu S."/>
            <person name="Song J.Y."/>
            <person name="Lee S.K."/>
        </authorList>
    </citation>
    <scope>NUCLEOTIDE SEQUENCE [LARGE SCALE GENOMIC DNA]</scope>
    <source>
        <tissue evidence="2">Muscle</tissue>
    </source>
</reference>
<keyword evidence="3" id="KW-1185">Reference proteome</keyword>
<protein>
    <submittedName>
        <fullName evidence="2">Uncharacterized protein</fullName>
    </submittedName>
</protein>